<feature type="domain" description="NAD-dependent epimerase/dehydratase" evidence="1">
    <location>
        <begin position="2"/>
        <end position="234"/>
    </location>
</feature>
<dbReference type="SUPFAM" id="SSF51735">
    <property type="entry name" value="NAD(P)-binding Rossmann-fold domains"/>
    <property type="match status" value="1"/>
</dbReference>
<dbReference type="InterPro" id="IPR001509">
    <property type="entry name" value="Epimerase_deHydtase"/>
</dbReference>
<dbReference type="InterPro" id="IPR036291">
    <property type="entry name" value="NAD(P)-bd_dom_sf"/>
</dbReference>
<evidence type="ECO:0000259" key="1">
    <source>
        <dbReference type="Pfam" id="PF01370"/>
    </source>
</evidence>
<dbReference type="AlphaFoldDB" id="A0A381X905"/>
<dbReference type="CDD" id="cd08946">
    <property type="entry name" value="SDR_e"/>
    <property type="match status" value="1"/>
</dbReference>
<gene>
    <name evidence="2" type="ORF">METZ01_LOCUS113954</name>
</gene>
<organism evidence="2">
    <name type="scientific">marine metagenome</name>
    <dbReference type="NCBI Taxonomy" id="408172"/>
    <lineage>
        <taxon>unclassified sequences</taxon>
        <taxon>metagenomes</taxon>
        <taxon>ecological metagenomes</taxon>
    </lineage>
</organism>
<reference evidence="2" key="1">
    <citation type="submission" date="2018-05" db="EMBL/GenBank/DDBJ databases">
        <authorList>
            <person name="Lanie J.A."/>
            <person name="Ng W.-L."/>
            <person name="Kazmierczak K.M."/>
            <person name="Andrzejewski T.M."/>
            <person name="Davidsen T.M."/>
            <person name="Wayne K.J."/>
            <person name="Tettelin H."/>
            <person name="Glass J.I."/>
            <person name="Rusch D."/>
            <person name="Podicherti R."/>
            <person name="Tsui H.-C.T."/>
            <person name="Winkler M.E."/>
        </authorList>
    </citation>
    <scope>NUCLEOTIDE SEQUENCE</scope>
</reference>
<dbReference type="PANTHER" id="PTHR43245">
    <property type="entry name" value="BIFUNCTIONAL POLYMYXIN RESISTANCE PROTEIN ARNA"/>
    <property type="match status" value="1"/>
</dbReference>
<protein>
    <recommendedName>
        <fullName evidence="1">NAD-dependent epimerase/dehydratase domain-containing protein</fullName>
    </recommendedName>
</protein>
<dbReference type="PANTHER" id="PTHR43245:SF23">
    <property type="entry name" value="NAD(P)-BINDING DOMAIN-CONTAINING PROTEIN"/>
    <property type="match status" value="1"/>
</dbReference>
<accession>A0A381X905</accession>
<sequence length="312" mass="34236">MVLISGGLGYLGGRIAKYLLDSRFQVRIGSSQSHPDVPSDLLSCEIVICDLSDKRSLENACKNVSSIIHLASLNAQECDHDPEAALLINGLGTLNLLNAAKKMGVTKFVYFSTAHVYGSPLQGIIDENSTPRPMHDYAITHRLAEDYVLQANSDKDITGSILRLTNSVGSPLNSKENCWMLVVNDLCKQTALNHSMELHSDELVQRDFIPISTVCSTVVDVLTTDVLDGEIANVSSGTVLTLRELTNLIADRSEVVLGFRPNINFKRLPKGKPLESLFISNSKLKSSGFIIDTDLSYEIDQLLLNCNQWFAP</sequence>
<dbReference type="Gene3D" id="3.40.50.720">
    <property type="entry name" value="NAD(P)-binding Rossmann-like Domain"/>
    <property type="match status" value="1"/>
</dbReference>
<dbReference type="EMBL" id="UINC01014302">
    <property type="protein sequence ID" value="SVA61100.1"/>
    <property type="molecule type" value="Genomic_DNA"/>
</dbReference>
<dbReference type="InterPro" id="IPR050177">
    <property type="entry name" value="Lipid_A_modif_metabolic_enz"/>
</dbReference>
<dbReference type="Pfam" id="PF01370">
    <property type="entry name" value="Epimerase"/>
    <property type="match status" value="1"/>
</dbReference>
<name>A0A381X905_9ZZZZ</name>
<evidence type="ECO:0000313" key="2">
    <source>
        <dbReference type="EMBL" id="SVA61100.1"/>
    </source>
</evidence>
<proteinExistence type="predicted"/>